<dbReference type="InterPro" id="IPR003609">
    <property type="entry name" value="Pan_app"/>
</dbReference>
<evidence type="ECO:0000256" key="2">
    <source>
        <dbReference type="SAM" id="MobiDB-lite"/>
    </source>
</evidence>
<gene>
    <name evidence="4" type="ORF">QJS10_CPA01g01795</name>
</gene>
<reference evidence="4" key="1">
    <citation type="journal article" date="2023" name="Nat. Commun.">
        <title>Diploid and tetraploid genomes of Acorus and the evolution of monocots.</title>
        <authorList>
            <person name="Ma L."/>
            <person name="Liu K.W."/>
            <person name="Li Z."/>
            <person name="Hsiao Y.Y."/>
            <person name="Qi Y."/>
            <person name="Fu T."/>
            <person name="Tang G.D."/>
            <person name="Zhang D."/>
            <person name="Sun W.H."/>
            <person name="Liu D.K."/>
            <person name="Li Y."/>
            <person name="Chen G.Z."/>
            <person name="Liu X.D."/>
            <person name="Liao X.Y."/>
            <person name="Jiang Y.T."/>
            <person name="Yu X."/>
            <person name="Hao Y."/>
            <person name="Huang J."/>
            <person name="Zhao X.W."/>
            <person name="Ke S."/>
            <person name="Chen Y.Y."/>
            <person name="Wu W.L."/>
            <person name="Hsu J.L."/>
            <person name="Lin Y.F."/>
            <person name="Huang M.D."/>
            <person name="Li C.Y."/>
            <person name="Huang L."/>
            <person name="Wang Z.W."/>
            <person name="Zhao X."/>
            <person name="Zhong W.Y."/>
            <person name="Peng D.H."/>
            <person name="Ahmad S."/>
            <person name="Lan S."/>
            <person name="Zhang J.S."/>
            <person name="Tsai W.C."/>
            <person name="Van de Peer Y."/>
            <person name="Liu Z.J."/>
        </authorList>
    </citation>
    <scope>NUCLEOTIDE SEQUENCE</scope>
    <source>
        <strain evidence="4">CP</strain>
    </source>
</reference>
<dbReference type="Pfam" id="PF08276">
    <property type="entry name" value="PAN_2"/>
    <property type="match status" value="1"/>
</dbReference>
<feature type="domain" description="Apple" evidence="3">
    <location>
        <begin position="39"/>
        <end position="123"/>
    </location>
</feature>
<evidence type="ECO:0000256" key="1">
    <source>
        <dbReference type="ARBA" id="ARBA00022729"/>
    </source>
</evidence>
<dbReference type="EMBL" id="JAUJYO010000001">
    <property type="protein sequence ID" value="KAK1326514.1"/>
    <property type="molecule type" value="Genomic_DNA"/>
</dbReference>
<dbReference type="PROSITE" id="PS50948">
    <property type="entry name" value="PAN"/>
    <property type="match status" value="1"/>
</dbReference>
<name>A0AAV9FPU0_ACOCL</name>
<evidence type="ECO:0000313" key="4">
    <source>
        <dbReference type="EMBL" id="KAK1326514.1"/>
    </source>
</evidence>
<dbReference type="InterPro" id="IPR051343">
    <property type="entry name" value="G-type_lectin_kinases/EP1-like"/>
</dbReference>
<reference evidence="4" key="2">
    <citation type="submission" date="2023-06" db="EMBL/GenBank/DDBJ databases">
        <authorList>
            <person name="Ma L."/>
            <person name="Liu K.-W."/>
            <person name="Li Z."/>
            <person name="Hsiao Y.-Y."/>
            <person name="Qi Y."/>
            <person name="Fu T."/>
            <person name="Tang G."/>
            <person name="Zhang D."/>
            <person name="Sun W.-H."/>
            <person name="Liu D.-K."/>
            <person name="Li Y."/>
            <person name="Chen G.-Z."/>
            <person name="Liu X.-D."/>
            <person name="Liao X.-Y."/>
            <person name="Jiang Y.-T."/>
            <person name="Yu X."/>
            <person name="Hao Y."/>
            <person name="Huang J."/>
            <person name="Zhao X.-W."/>
            <person name="Ke S."/>
            <person name="Chen Y.-Y."/>
            <person name="Wu W.-L."/>
            <person name="Hsu J.-L."/>
            <person name="Lin Y.-F."/>
            <person name="Huang M.-D."/>
            <person name="Li C.-Y."/>
            <person name="Huang L."/>
            <person name="Wang Z.-W."/>
            <person name="Zhao X."/>
            <person name="Zhong W.-Y."/>
            <person name="Peng D.-H."/>
            <person name="Ahmad S."/>
            <person name="Lan S."/>
            <person name="Zhang J.-S."/>
            <person name="Tsai W.-C."/>
            <person name="Van De Peer Y."/>
            <person name="Liu Z.-J."/>
        </authorList>
    </citation>
    <scope>NUCLEOTIDE SEQUENCE</scope>
    <source>
        <strain evidence="4">CP</strain>
        <tissue evidence="4">Leaves</tissue>
    </source>
</reference>
<feature type="region of interest" description="Disordered" evidence="2">
    <location>
        <begin position="135"/>
        <end position="156"/>
    </location>
</feature>
<comment type="caution">
    <text evidence="4">The sequence shown here is derived from an EMBL/GenBank/DDBJ whole genome shotgun (WGS) entry which is preliminary data.</text>
</comment>
<protein>
    <recommendedName>
        <fullName evidence="3">Apple domain-containing protein</fullName>
    </recommendedName>
</protein>
<evidence type="ECO:0000313" key="5">
    <source>
        <dbReference type="Proteomes" id="UP001180020"/>
    </source>
</evidence>
<organism evidence="4 5">
    <name type="scientific">Acorus calamus</name>
    <name type="common">Sweet flag</name>
    <dbReference type="NCBI Taxonomy" id="4465"/>
    <lineage>
        <taxon>Eukaryota</taxon>
        <taxon>Viridiplantae</taxon>
        <taxon>Streptophyta</taxon>
        <taxon>Embryophyta</taxon>
        <taxon>Tracheophyta</taxon>
        <taxon>Spermatophyta</taxon>
        <taxon>Magnoliopsida</taxon>
        <taxon>Liliopsida</taxon>
        <taxon>Acoraceae</taxon>
        <taxon>Acorus</taxon>
    </lineage>
</organism>
<accession>A0AAV9FPU0</accession>
<keyword evidence="5" id="KW-1185">Reference proteome</keyword>
<proteinExistence type="predicted"/>
<sequence length="156" mass="16815">MAFAQCSCPNGSNSGIDYFRPLNWREPSAGCSLVTPLSCESTGQHRFLQVENVSYFSNPDAGTAVLNQMDVDTCKKDCLKNCSCKAAVIRYYSNASAAYCYFASQLFSLSTIQPGVVHYNSSAFVKVQINSTALGPQSSTPRSSIGVASKHTKKEG</sequence>
<evidence type="ECO:0000259" key="3">
    <source>
        <dbReference type="PROSITE" id="PS50948"/>
    </source>
</evidence>
<keyword evidence="1" id="KW-0732">Signal</keyword>
<dbReference type="PANTHER" id="PTHR47976">
    <property type="entry name" value="G-TYPE LECTIN S-RECEPTOR-LIKE SERINE/THREONINE-PROTEIN KINASE SD2-5"/>
    <property type="match status" value="1"/>
</dbReference>
<dbReference type="Proteomes" id="UP001180020">
    <property type="component" value="Unassembled WGS sequence"/>
</dbReference>
<dbReference type="PANTHER" id="PTHR47976:SF30">
    <property type="entry name" value="RECEPTOR-LIKE SERINE_THREONINE-PROTEIN KINASE"/>
    <property type="match status" value="1"/>
</dbReference>
<dbReference type="AlphaFoldDB" id="A0AAV9FPU0"/>